<sequence length="71" mass="8133">MLKRLPELEKEFLIPGSSEYDFYQTLTGNEKQKNNETQISDHCFTVGGVTLRQLTPDDCTKIWLHTGNSSQ</sequence>
<dbReference type="AlphaFoldDB" id="A0A6S7IUK7"/>
<name>A0A6S7IUK7_PARCT</name>
<accession>A0A6S7IUK7</accession>
<protein>
    <submittedName>
        <fullName evidence="1">Uncharacterized protein</fullName>
    </submittedName>
</protein>
<evidence type="ECO:0000313" key="1">
    <source>
        <dbReference type="EMBL" id="CAB4023064.1"/>
    </source>
</evidence>
<organism evidence="1 2">
    <name type="scientific">Paramuricea clavata</name>
    <name type="common">Red gorgonian</name>
    <name type="synonym">Violescent sea-whip</name>
    <dbReference type="NCBI Taxonomy" id="317549"/>
    <lineage>
        <taxon>Eukaryota</taxon>
        <taxon>Metazoa</taxon>
        <taxon>Cnidaria</taxon>
        <taxon>Anthozoa</taxon>
        <taxon>Octocorallia</taxon>
        <taxon>Malacalcyonacea</taxon>
        <taxon>Plexauridae</taxon>
        <taxon>Paramuricea</taxon>
    </lineage>
</organism>
<comment type="caution">
    <text evidence="1">The sequence shown here is derived from an EMBL/GenBank/DDBJ whole genome shotgun (WGS) entry which is preliminary data.</text>
</comment>
<evidence type="ECO:0000313" key="2">
    <source>
        <dbReference type="Proteomes" id="UP001152795"/>
    </source>
</evidence>
<proteinExistence type="predicted"/>
<feature type="non-terminal residue" evidence="1">
    <location>
        <position position="71"/>
    </location>
</feature>
<keyword evidence="2" id="KW-1185">Reference proteome</keyword>
<reference evidence="1" key="1">
    <citation type="submission" date="2020-04" db="EMBL/GenBank/DDBJ databases">
        <authorList>
            <person name="Alioto T."/>
            <person name="Alioto T."/>
            <person name="Gomez Garrido J."/>
        </authorList>
    </citation>
    <scope>NUCLEOTIDE SEQUENCE</scope>
    <source>
        <strain evidence="1">A484AB</strain>
    </source>
</reference>
<gene>
    <name evidence="1" type="ORF">PACLA_8A013422</name>
</gene>
<dbReference type="Proteomes" id="UP001152795">
    <property type="component" value="Unassembled WGS sequence"/>
</dbReference>
<dbReference type="EMBL" id="CACRXK020012299">
    <property type="protein sequence ID" value="CAB4023064.1"/>
    <property type="molecule type" value="Genomic_DNA"/>
</dbReference>